<dbReference type="Pfam" id="PF03704">
    <property type="entry name" value="BTAD"/>
    <property type="match status" value="1"/>
</dbReference>
<protein>
    <submittedName>
        <fullName evidence="8">DNA-binding transcriptional activator of the SARP family</fullName>
    </submittedName>
</protein>
<organism evidence="8 9">
    <name type="scientific">Actinokineospora diospyrosa</name>
    <dbReference type="NCBI Taxonomy" id="103728"/>
    <lineage>
        <taxon>Bacteria</taxon>
        <taxon>Bacillati</taxon>
        <taxon>Actinomycetota</taxon>
        <taxon>Actinomycetes</taxon>
        <taxon>Pseudonocardiales</taxon>
        <taxon>Pseudonocardiaceae</taxon>
        <taxon>Actinokineospora</taxon>
    </lineage>
</organism>
<dbReference type="InterPro" id="IPR019734">
    <property type="entry name" value="TPR_rpt"/>
</dbReference>
<sequence>MRILVLGPVEIRAEAVDGLVVPLGGAKPKALLAALLLHARQVVATDRLIDLIWDDAPPASATALVHTYVSSVRRAVAAAGRKGALTTKAPGYLLDVDPTDSDLEGFENHLYAARHAERQEDHESAAGLFEQALRLWRGPAFGGVDAEFARAQATSLTEERLGAEEGLARCQLHQGRAAEVAAHLRRLVNANPLREQSRALLMRALYESGRQGDALAVYRDGREHLLEELGVEPGAELRELQAEILDGTPRTSTATKRRVVVRPQHAVPRHLPPDLSDFTGREEQLRAILAVSEADAVTAPTVVVSGFAGAGKSTLAVHAAHRLRGRYPDGQLFADLRGSERNLGAFEVLGRFLGALGVEAADLPGDVDERVELFRRRVDDKRLLVVLDNARDEQQVRHLMPGAPNCLVIVTSRSRLTGLTGTVGVELDLLSTEASVRMLGRIVGVSRVAAEPMAAATIAQLCGGIPLAVRAAGAKLQARPHWPLRALASRLSDERRRLDELAVGDLAVRSSLRLNYVELDDLHRHAFHLLALLDLPDLGSWLAAPLLDIPLDDAEDVVERLVDLRLLEVAGIDAIGRVRYRFHDLVQLFGAEQAMRDEPADGVAAAVCRTLATWMALVDAGASKLPRVTLGLRPQVRTSVELDPRLVAETEHDPSGWFKSETSAVVRAVERAHELGIDEMTTMLIASLLSSPFAARNEFDGWQRTHEVALAAARDSGDTRAEATVLAGLGQLYYEKDEFPAALSYFTQAAEGAEQVGDLATLAVSLVGIGTVHRDLADFRAARDHLARAARIAEELGDLSVVTAADYGLGASWRDLGDLPAATTRLTRCVDSYRELGDERGAGLALRGLSLCHRAVGAADLAAELSEQAEAVLRAAGDQLGAAYATQSLAKARIRQGRTEGVAEALADCLTLCTSKGDRFGVALVTRTLGELALAEGELAAARSLLADALAKWTELDLPLWQARTLRDLAAAEAADDEEMALTHWDRARALFAEATTREVTELVDLTPLAWSHAVRL</sequence>
<dbReference type="InterPro" id="IPR036388">
    <property type="entry name" value="WH-like_DNA-bd_sf"/>
</dbReference>
<dbReference type="InterPro" id="IPR027417">
    <property type="entry name" value="P-loop_NTPase"/>
</dbReference>
<dbReference type="PROSITE" id="PS51755">
    <property type="entry name" value="OMPR_PHOB"/>
    <property type="match status" value="1"/>
</dbReference>
<dbReference type="InterPro" id="IPR005158">
    <property type="entry name" value="BTAD"/>
</dbReference>
<dbReference type="PROSITE" id="PS50005">
    <property type="entry name" value="TPR"/>
    <property type="match status" value="1"/>
</dbReference>
<dbReference type="SMART" id="SM01043">
    <property type="entry name" value="BTAD"/>
    <property type="match status" value="1"/>
</dbReference>
<feature type="domain" description="OmpR/PhoB-type" evidence="7">
    <location>
        <begin position="1"/>
        <end position="96"/>
    </location>
</feature>
<dbReference type="InterPro" id="IPR001867">
    <property type="entry name" value="OmpR/PhoB-type_DNA-bd"/>
</dbReference>
<dbReference type="SUPFAM" id="SSF46894">
    <property type="entry name" value="C-terminal effector domain of the bipartite response regulators"/>
    <property type="match status" value="1"/>
</dbReference>
<reference evidence="8 9" key="1">
    <citation type="submission" date="2022-06" db="EMBL/GenBank/DDBJ databases">
        <title>Genomic Encyclopedia of Archaeal and Bacterial Type Strains, Phase II (KMG-II): from individual species to whole genera.</title>
        <authorList>
            <person name="Goeker M."/>
        </authorList>
    </citation>
    <scope>NUCLEOTIDE SEQUENCE [LARGE SCALE GENOMIC DNA]</scope>
    <source>
        <strain evidence="8 9">DSM 44255</strain>
    </source>
</reference>
<dbReference type="SMART" id="SM00028">
    <property type="entry name" value="TPR"/>
    <property type="match status" value="3"/>
</dbReference>
<dbReference type="SUPFAM" id="SSF48452">
    <property type="entry name" value="TPR-like"/>
    <property type="match status" value="3"/>
</dbReference>
<evidence type="ECO:0000313" key="9">
    <source>
        <dbReference type="Proteomes" id="UP001205185"/>
    </source>
</evidence>
<gene>
    <name evidence="8" type="ORF">LV75_003062</name>
</gene>
<dbReference type="PANTHER" id="PTHR35807:SF1">
    <property type="entry name" value="TRANSCRIPTIONAL REGULATOR REDD"/>
    <property type="match status" value="1"/>
</dbReference>
<evidence type="ECO:0000256" key="5">
    <source>
        <dbReference type="PROSITE-ProRule" id="PRU00339"/>
    </source>
</evidence>
<keyword evidence="5" id="KW-0802">TPR repeat</keyword>
<dbReference type="Gene3D" id="3.40.50.300">
    <property type="entry name" value="P-loop containing nucleotide triphosphate hydrolases"/>
    <property type="match status" value="1"/>
</dbReference>
<comment type="caution">
    <text evidence="8">The sequence shown here is derived from an EMBL/GenBank/DDBJ whole genome shotgun (WGS) entry which is preliminary data.</text>
</comment>
<feature type="DNA-binding region" description="OmpR/PhoB-type" evidence="6">
    <location>
        <begin position="1"/>
        <end position="96"/>
    </location>
</feature>
<evidence type="ECO:0000256" key="2">
    <source>
        <dbReference type="ARBA" id="ARBA00023015"/>
    </source>
</evidence>
<keyword evidence="2" id="KW-0805">Transcription regulation</keyword>
<dbReference type="SMART" id="SM00862">
    <property type="entry name" value="Trans_reg_C"/>
    <property type="match status" value="1"/>
</dbReference>
<dbReference type="Proteomes" id="UP001205185">
    <property type="component" value="Unassembled WGS sequence"/>
</dbReference>
<dbReference type="InterPro" id="IPR002182">
    <property type="entry name" value="NB-ARC"/>
</dbReference>
<dbReference type="Pfam" id="PF13424">
    <property type="entry name" value="TPR_12"/>
    <property type="match status" value="1"/>
</dbReference>
<dbReference type="Gene3D" id="1.10.10.10">
    <property type="entry name" value="Winged helix-like DNA-binding domain superfamily/Winged helix DNA-binding domain"/>
    <property type="match status" value="1"/>
</dbReference>
<dbReference type="Pfam" id="PF00486">
    <property type="entry name" value="Trans_reg_C"/>
    <property type="match status" value="1"/>
</dbReference>
<dbReference type="InterPro" id="IPR051677">
    <property type="entry name" value="AfsR-DnrI-RedD_regulator"/>
</dbReference>
<accession>A0ABT1IDC6</accession>
<name>A0ABT1IDC6_9PSEU</name>
<keyword evidence="4" id="KW-0804">Transcription</keyword>
<evidence type="ECO:0000256" key="4">
    <source>
        <dbReference type="ARBA" id="ARBA00023163"/>
    </source>
</evidence>
<dbReference type="CDD" id="cd15831">
    <property type="entry name" value="BTAD"/>
    <property type="match status" value="1"/>
</dbReference>
<dbReference type="Gene3D" id="1.25.40.10">
    <property type="entry name" value="Tetratricopeptide repeat domain"/>
    <property type="match status" value="3"/>
</dbReference>
<dbReference type="Pfam" id="PF00931">
    <property type="entry name" value="NB-ARC"/>
    <property type="match status" value="1"/>
</dbReference>
<dbReference type="InterPro" id="IPR011990">
    <property type="entry name" value="TPR-like_helical_dom_sf"/>
</dbReference>
<dbReference type="EMBL" id="JAMTCO010000007">
    <property type="protein sequence ID" value="MCP2270561.1"/>
    <property type="molecule type" value="Genomic_DNA"/>
</dbReference>
<dbReference type="RefSeq" id="WP_253887520.1">
    <property type="nucleotide sequence ID" value="NZ_BAAAVB010000009.1"/>
</dbReference>
<evidence type="ECO:0000256" key="1">
    <source>
        <dbReference type="ARBA" id="ARBA00005820"/>
    </source>
</evidence>
<dbReference type="SUPFAM" id="SSF52540">
    <property type="entry name" value="P-loop containing nucleoside triphosphate hydrolases"/>
    <property type="match status" value="1"/>
</dbReference>
<evidence type="ECO:0000256" key="6">
    <source>
        <dbReference type="PROSITE-ProRule" id="PRU01091"/>
    </source>
</evidence>
<evidence type="ECO:0000313" key="8">
    <source>
        <dbReference type="EMBL" id="MCP2270561.1"/>
    </source>
</evidence>
<feature type="repeat" description="TPR" evidence="5">
    <location>
        <begin position="723"/>
        <end position="756"/>
    </location>
</feature>
<comment type="similarity">
    <text evidence="1">Belongs to the AfsR/DnrI/RedD regulatory family.</text>
</comment>
<evidence type="ECO:0000256" key="3">
    <source>
        <dbReference type="ARBA" id="ARBA00023125"/>
    </source>
</evidence>
<proteinExistence type="inferred from homology"/>
<evidence type="ECO:0000259" key="7">
    <source>
        <dbReference type="PROSITE" id="PS51755"/>
    </source>
</evidence>
<keyword evidence="9" id="KW-1185">Reference proteome</keyword>
<keyword evidence="3 6" id="KW-0238">DNA-binding</keyword>
<dbReference type="GO" id="GO:0003677">
    <property type="term" value="F:DNA binding"/>
    <property type="evidence" value="ECO:0007669"/>
    <property type="project" value="UniProtKB-KW"/>
</dbReference>
<dbReference type="InterPro" id="IPR016032">
    <property type="entry name" value="Sig_transdc_resp-reg_C-effctor"/>
</dbReference>
<dbReference type="PANTHER" id="PTHR35807">
    <property type="entry name" value="TRANSCRIPTIONAL REGULATOR REDD-RELATED"/>
    <property type="match status" value="1"/>
</dbReference>
<dbReference type="PRINTS" id="PR00364">
    <property type="entry name" value="DISEASERSIST"/>
</dbReference>